<dbReference type="GO" id="GO:0006879">
    <property type="term" value="P:intracellular iron ion homeostasis"/>
    <property type="evidence" value="ECO:0007669"/>
    <property type="project" value="UniProtKB-ARBA"/>
</dbReference>
<comment type="caution">
    <text evidence="9">The sequence shown here is derived from an EMBL/GenBank/DDBJ whole genome shotgun (WGS) entry which is preliminary data.</text>
</comment>
<protein>
    <recommendedName>
        <fullName evidence="12">Zinc finger protein</fullName>
    </recommendedName>
</protein>
<dbReference type="Pfam" id="PF14599">
    <property type="entry name" value="zinc_ribbon_6"/>
    <property type="match status" value="1"/>
</dbReference>
<accession>A0A8J4CHG0</accession>
<feature type="region of interest" description="Disordered" evidence="5">
    <location>
        <begin position="1081"/>
        <end position="1116"/>
    </location>
</feature>
<dbReference type="Pfam" id="PF05495">
    <property type="entry name" value="zf-CHY"/>
    <property type="match status" value="1"/>
</dbReference>
<evidence type="ECO:0000259" key="6">
    <source>
        <dbReference type="PROSITE" id="PS50089"/>
    </source>
</evidence>
<dbReference type="InterPro" id="IPR012312">
    <property type="entry name" value="Hemerythrin-like"/>
</dbReference>
<keyword evidence="11" id="KW-1185">Reference proteome</keyword>
<dbReference type="SUPFAM" id="SSF161245">
    <property type="entry name" value="Zinc hairpin stack"/>
    <property type="match status" value="1"/>
</dbReference>
<evidence type="ECO:0000259" key="8">
    <source>
        <dbReference type="PROSITE" id="PS51270"/>
    </source>
</evidence>
<proteinExistence type="predicted"/>
<evidence type="ECO:0000313" key="11">
    <source>
        <dbReference type="Proteomes" id="UP000747110"/>
    </source>
</evidence>
<evidence type="ECO:0000256" key="5">
    <source>
        <dbReference type="SAM" id="MobiDB-lite"/>
    </source>
</evidence>
<dbReference type="PANTHER" id="PTHR21319:SF0">
    <property type="entry name" value="AND RING FINGER DOMAIN PROTEIN, PUTATIVE (AFU_ORTHOLOGUE AFUA_1G08900)-RELATED"/>
    <property type="match status" value="1"/>
</dbReference>
<feature type="compositionally biased region" description="Low complexity" evidence="5">
    <location>
        <begin position="1081"/>
        <end position="1103"/>
    </location>
</feature>
<dbReference type="Gene3D" id="3.30.40.10">
    <property type="entry name" value="Zinc/RING finger domain, C3HC4 (zinc finger)"/>
    <property type="match status" value="1"/>
</dbReference>
<dbReference type="SUPFAM" id="SSF57850">
    <property type="entry name" value="RING/U-box"/>
    <property type="match status" value="1"/>
</dbReference>
<dbReference type="InterPro" id="IPR037274">
    <property type="entry name" value="Znf_CHY_sf"/>
</dbReference>
<dbReference type="Gene3D" id="2.20.28.10">
    <property type="match status" value="1"/>
</dbReference>
<dbReference type="GO" id="GO:0061630">
    <property type="term" value="F:ubiquitin protein ligase activity"/>
    <property type="evidence" value="ECO:0007669"/>
    <property type="project" value="TreeGrafter"/>
</dbReference>
<evidence type="ECO:0000256" key="4">
    <source>
        <dbReference type="PROSITE-ProRule" id="PRU00601"/>
    </source>
</evidence>
<feature type="region of interest" description="Disordered" evidence="5">
    <location>
        <begin position="275"/>
        <end position="294"/>
    </location>
</feature>
<gene>
    <name evidence="9" type="ORF">Vretifemale_8131</name>
    <name evidence="10" type="ORF">Vretimale_373</name>
</gene>
<name>A0A8J4CHG0_9CHLO</name>
<dbReference type="EMBL" id="BNCQ01000001">
    <property type="protein sequence ID" value="GIL94038.1"/>
    <property type="molecule type" value="Genomic_DNA"/>
</dbReference>
<evidence type="ECO:0008006" key="12">
    <source>
        <dbReference type="Google" id="ProtNLM"/>
    </source>
</evidence>
<evidence type="ECO:0000313" key="10">
    <source>
        <dbReference type="EMBL" id="GIL94038.1"/>
    </source>
</evidence>
<evidence type="ECO:0000259" key="7">
    <source>
        <dbReference type="PROSITE" id="PS51266"/>
    </source>
</evidence>
<dbReference type="InterPro" id="IPR013083">
    <property type="entry name" value="Znf_RING/FYVE/PHD"/>
</dbReference>
<dbReference type="EMBL" id="BNCP01000014">
    <property type="protein sequence ID" value="GIL78725.1"/>
    <property type="molecule type" value="Genomic_DNA"/>
</dbReference>
<dbReference type="SUPFAM" id="SSF161219">
    <property type="entry name" value="CHY zinc finger-like"/>
    <property type="match status" value="1"/>
</dbReference>
<dbReference type="SMART" id="SM00184">
    <property type="entry name" value="RING"/>
    <property type="match status" value="1"/>
</dbReference>
<dbReference type="InterPro" id="IPR001841">
    <property type="entry name" value="Znf_RING"/>
</dbReference>
<evidence type="ECO:0000256" key="3">
    <source>
        <dbReference type="ARBA" id="ARBA00022833"/>
    </source>
</evidence>
<dbReference type="CDD" id="cd12108">
    <property type="entry name" value="Hr-like"/>
    <property type="match status" value="3"/>
</dbReference>
<sequence>MAAASAQLAPASPHATSPLCVSPQTRFPPINFIYGHFHNSIRAELSLLADRVRSLEVPVEGVGSMLSDLRARYKFLEQVYKYHSAVEDEVLYPTLDSKVPNVTRAYSIEHQDEEVLFEQLSQLLATALEESESKRKGTIRALICKVEEIHTTLRKHLAKEEEQLLPLLLQHFSFAEQAELVAQFLYSIPLETVERVLSQLKPHIPRDEQEQLLVEIGKVIPDNLLSQLLLTWLRPAADMPPTHASISRTERPAGFICCGNPSACMYSPRPTNSPSLASVVPSASDRDEQQQQRAACGAPCSVANLDYLARPAMHDGAPDTAADQVPVAQQLSGATLPVFDRFRIPVVAGSAATGSAERNDGAIGSAPLQDIIHFHRIICSSLADFAREARALKLGRDVTAAHLSALLERHRFLRSVYVFHSISEEEVLFPEVQRLATNVGGMAAQQCEKDHQAELSSFEDLGRMLADVRSFARRGRKEVASMLEKLCCSAEAVHTSIQHHMQREETDVFPLLEAHLCEAQQRVLVYRTIRAMPLRLLERVMPWVVSGLDDAAAVSLLSNIRFGAPANDLPLVELLSRWAWRGRPSMTPLSGSGHGDSGAHVSRPRELPGPSIGHPQTHGVLSVKVQGSAGSGDGISTPEFAGVGGDALDTCAPRPHQESFTGGSASHYVATAMDESRAARKRQRVPDALAHMAAGSFGGDLHMATDVVVIAPDTGAERDSYSVAEMDLSTAPRALMRGPRECGTTGGATPYGSGRALHDGLAIGGSRECTCDGGAANLGGSVGPYNPIDHIFQFHKALRQELKQMEADAMHLEHVVLAWVRHHQQVQPQLSGAPVGSESLATEEGSGQDVDMYPARVQPVQNVGTVVQRTQPVALLEPGLTGALDSGRVATARGGLLPVLQNFHGRFQFLQGIYRAHSKSEDEIVFPALEAKQALRNVSHAYTLDHRQEEQLFADLEAAIDKFRAVDLLTCGHEEELSRQVMGVRRMCAAVRASLETHIRSEESELWPLFTEHFSREEQQYLVGVIIGRTGAQVLQALLPWVSETFSEEERGAMMDSLRAATRNTMFDQWLEAVKGGAGTGASISSGASGSGADSGAPSRASSIGMGDPGAAHASQQPLQDVAEYLAGGGAGSAAGPNEDTSRNLTIVSGGPAPGAVADSMSFRPGWEDIFRMNQQQLEAAIHRVSNDSSLEPERKAYLMQNIMVSKYIVAQQHRMGHLTVEEGRQHLHRQENAARALGQGTSAAGPTASPCAAAGSLADSIIRRSFHDAAAGILGCKHYRRKCQLVAPCCGKIFTCRLCHDDACDHRMDRYAVSEMYCMMCGIRQPVGPKCCCCGVAMARYVCNICHLFDDEPGKDIYHCPFCNVCRRGRGLGVDFFHCMNCNACMSLTLFSSHKCREKCIEGNCPVCHEALFDSSQPIKELPCGHFMHSSCFLTYTRYNYTCPLCCKSVGDMCVYFQMLDSLLASERLPPEYAGRMQQVLCNDCGKMGFAAFHFVYHSCPHCRSYNTRVL</sequence>
<dbReference type="PROSITE" id="PS51270">
    <property type="entry name" value="ZF_CTCHY"/>
    <property type="match status" value="1"/>
</dbReference>
<reference evidence="9" key="1">
    <citation type="journal article" date="2021" name="Proc. Natl. Acad. Sci. U.S.A.">
        <title>Three genomes in the algal genus Volvox reveal the fate of a haploid sex-determining region after a transition to homothallism.</title>
        <authorList>
            <person name="Yamamoto K."/>
            <person name="Hamaji T."/>
            <person name="Kawai-Toyooka H."/>
            <person name="Matsuzaki R."/>
            <person name="Takahashi F."/>
            <person name="Nishimura Y."/>
            <person name="Kawachi M."/>
            <person name="Noguchi H."/>
            <person name="Minakuchi Y."/>
            <person name="Umen J.G."/>
            <person name="Toyoda A."/>
            <person name="Nozaki H."/>
        </authorList>
    </citation>
    <scope>NUCLEOTIDE SEQUENCE</scope>
    <source>
        <strain evidence="10">NIES-3785</strain>
        <strain evidence="9">NIES-3786</strain>
    </source>
</reference>
<dbReference type="FunFam" id="3.30.40.10:FF:000208">
    <property type="entry name" value="Zinc finger protein-related isoform 1"/>
    <property type="match status" value="1"/>
</dbReference>
<dbReference type="GO" id="GO:0008270">
    <property type="term" value="F:zinc ion binding"/>
    <property type="evidence" value="ECO:0007669"/>
    <property type="project" value="UniProtKB-KW"/>
</dbReference>
<evidence type="ECO:0000256" key="1">
    <source>
        <dbReference type="ARBA" id="ARBA00022723"/>
    </source>
</evidence>
<dbReference type="InterPro" id="IPR039512">
    <property type="entry name" value="RCHY1_zinc-ribbon"/>
</dbReference>
<dbReference type="PANTHER" id="PTHR21319">
    <property type="entry name" value="RING FINGER AND CHY ZINC FINGER DOMAIN-CONTAINING PROTEIN 1"/>
    <property type="match status" value="1"/>
</dbReference>
<dbReference type="Pfam" id="PF01814">
    <property type="entry name" value="Hemerythrin"/>
    <property type="match status" value="3"/>
</dbReference>
<evidence type="ECO:0000313" key="9">
    <source>
        <dbReference type="EMBL" id="GIL78725.1"/>
    </source>
</evidence>
<dbReference type="Pfam" id="PF13639">
    <property type="entry name" value="zf-RING_2"/>
    <property type="match status" value="1"/>
</dbReference>
<dbReference type="Proteomes" id="UP000747110">
    <property type="component" value="Unassembled WGS sequence"/>
</dbReference>
<dbReference type="InterPro" id="IPR008913">
    <property type="entry name" value="Znf_CHY"/>
</dbReference>
<feature type="region of interest" description="Disordered" evidence="5">
    <location>
        <begin position="1128"/>
        <end position="1151"/>
    </location>
</feature>
<dbReference type="GO" id="GO:0006511">
    <property type="term" value="P:ubiquitin-dependent protein catabolic process"/>
    <property type="evidence" value="ECO:0007669"/>
    <property type="project" value="TreeGrafter"/>
</dbReference>
<dbReference type="InterPro" id="IPR037275">
    <property type="entry name" value="Znf_CTCHY_sf"/>
</dbReference>
<dbReference type="GO" id="GO:0005634">
    <property type="term" value="C:nucleus"/>
    <property type="evidence" value="ECO:0007669"/>
    <property type="project" value="TreeGrafter"/>
</dbReference>
<organism evidence="9 11">
    <name type="scientific">Volvox reticuliferus</name>
    <dbReference type="NCBI Taxonomy" id="1737510"/>
    <lineage>
        <taxon>Eukaryota</taxon>
        <taxon>Viridiplantae</taxon>
        <taxon>Chlorophyta</taxon>
        <taxon>core chlorophytes</taxon>
        <taxon>Chlorophyceae</taxon>
        <taxon>CS clade</taxon>
        <taxon>Chlamydomonadales</taxon>
        <taxon>Volvocaceae</taxon>
        <taxon>Volvox</taxon>
    </lineage>
</organism>
<feature type="domain" description="CTCHY-type" evidence="8">
    <location>
        <begin position="1339"/>
        <end position="1405"/>
    </location>
</feature>
<feature type="domain" description="RING-type" evidence="6">
    <location>
        <begin position="1406"/>
        <end position="1447"/>
    </location>
</feature>
<dbReference type="GO" id="GO:0016567">
    <property type="term" value="P:protein ubiquitination"/>
    <property type="evidence" value="ECO:0007669"/>
    <property type="project" value="TreeGrafter"/>
</dbReference>
<dbReference type="Gene3D" id="1.20.120.520">
    <property type="entry name" value="nmb1532 protein domain like"/>
    <property type="match status" value="3"/>
</dbReference>
<dbReference type="CDD" id="cd16464">
    <property type="entry name" value="RING-H2_Pirh2-like"/>
    <property type="match status" value="1"/>
</dbReference>
<keyword evidence="3" id="KW-0862">Zinc</keyword>
<keyword evidence="2 4" id="KW-0863">Zinc-finger</keyword>
<evidence type="ECO:0000256" key="2">
    <source>
        <dbReference type="ARBA" id="ARBA00022771"/>
    </source>
</evidence>
<dbReference type="PROSITE" id="PS50089">
    <property type="entry name" value="ZF_RING_2"/>
    <property type="match status" value="1"/>
</dbReference>
<dbReference type="PROSITE" id="PS51266">
    <property type="entry name" value="ZF_CHY"/>
    <property type="match status" value="1"/>
</dbReference>
<dbReference type="Proteomes" id="UP000722791">
    <property type="component" value="Unassembled WGS sequence"/>
</dbReference>
<feature type="domain" description="CHY-type" evidence="7">
    <location>
        <begin position="1270"/>
        <end position="1337"/>
    </location>
</feature>
<keyword evidence="1" id="KW-0479">Metal-binding</keyword>
<dbReference type="InterPro" id="IPR017921">
    <property type="entry name" value="Znf_CTCHY"/>
</dbReference>
<dbReference type="OrthoDB" id="411372at2759"/>